<dbReference type="GO" id="GO:0009236">
    <property type="term" value="P:cobalamin biosynthetic process"/>
    <property type="evidence" value="ECO:0007669"/>
    <property type="project" value="UniProtKB-UniPathway"/>
</dbReference>
<dbReference type="Pfam" id="PF02571">
    <property type="entry name" value="CbiJ"/>
    <property type="match status" value="1"/>
</dbReference>
<organism evidence="4 5">
    <name type="scientific">Chitinophaga oryziterrae</name>
    <dbReference type="NCBI Taxonomy" id="1031224"/>
    <lineage>
        <taxon>Bacteria</taxon>
        <taxon>Pseudomonadati</taxon>
        <taxon>Bacteroidota</taxon>
        <taxon>Chitinophagia</taxon>
        <taxon>Chitinophagales</taxon>
        <taxon>Chitinophagaceae</taxon>
        <taxon>Chitinophaga</taxon>
    </lineage>
</organism>
<dbReference type="AlphaFoldDB" id="A0A6N8JEQ6"/>
<comment type="pathway">
    <text evidence="1">Cofactor biosynthesis; adenosylcobalamin biosynthesis.</text>
</comment>
<dbReference type="PANTHER" id="PTHR36925:SF1">
    <property type="entry name" value="COBALT-PRECORRIN-6A REDUCTASE"/>
    <property type="match status" value="1"/>
</dbReference>
<evidence type="ECO:0000256" key="3">
    <source>
        <dbReference type="ARBA" id="ARBA00023002"/>
    </source>
</evidence>
<dbReference type="InterPro" id="IPR003723">
    <property type="entry name" value="Precorrin-6x_reduct"/>
</dbReference>
<dbReference type="GO" id="GO:0016994">
    <property type="term" value="F:precorrin-6A reductase activity"/>
    <property type="evidence" value="ECO:0007669"/>
    <property type="project" value="InterPro"/>
</dbReference>
<proteinExistence type="predicted"/>
<dbReference type="RefSeq" id="WP_157301573.1">
    <property type="nucleotide sequence ID" value="NZ_BAAAZB010000004.1"/>
</dbReference>
<dbReference type="UniPathway" id="UPA00148"/>
<dbReference type="EMBL" id="WRXO01000006">
    <property type="protein sequence ID" value="MVT42961.1"/>
    <property type="molecule type" value="Genomic_DNA"/>
</dbReference>
<dbReference type="PROSITE" id="PS51014">
    <property type="entry name" value="COBK_CBIJ"/>
    <property type="match status" value="1"/>
</dbReference>
<accession>A0A6N8JEQ6</accession>
<keyword evidence="3" id="KW-0560">Oxidoreductase</keyword>
<name>A0A6N8JEQ6_9BACT</name>
<gene>
    <name evidence="4" type="ORF">GO495_20360</name>
</gene>
<evidence type="ECO:0000313" key="5">
    <source>
        <dbReference type="Proteomes" id="UP000468388"/>
    </source>
</evidence>
<protein>
    <submittedName>
        <fullName evidence="4">Precorrin-6x reductase</fullName>
    </submittedName>
</protein>
<comment type="caution">
    <text evidence="4">The sequence shown here is derived from an EMBL/GenBank/DDBJ whole genome shotgun (WGS) entry which is preliminary data.</text>
</comment>
<sequence length="244" mass="27511">MILVFGGTTEGKKVAGILEEAGYQFCYSTKTETDFQPGNYRFGAFTKESLATFCQEKDVQVIINASHPFAEGLHQTIYEAADVPVLRFERTYPERLAHPLIHYLPSYPAAIDYLHHHPVNNLLALTGVQTIEKLKPYWSDHTTIFRILPRSVAIAEEAGFPVKDLILEMPTDDLQHELSIIHQYNIDGIITKESGDSGFLFIKIAAAIHAGIPIVIITRPELPKTFFPVYDEEELLSQLNKILE</sequence>
<dbReference type="OrthoDB" id="9780707at2"/>
<dbReference type="Proteomes" id="UP000468388">
    <property type="component" value="Unassembled WGS sequence"/>
</dbReference>
<evidence type="ECO:0000256" key="1">
    <source>
        <dbReference type="ARBA" id="ARBA00004953"/>
    </source>
</evidence>
<keyword evidence="2" id="KW-0169">Cobalamin biosynthesis</keyword>
<keyword evidence="5" id="KW-1185">Reference proteome</keyword>
<evidence type="ECO:0000256" key="2">
    <source>
        <dbReference type="ARBA" id="ARBA00022573"/>
    </source>
</evidence>
<reference evidence="4 5" key="1">
    <citation type="submission" date="2019-12" db="EMBL/GenBank/DDBJ databases">
        <title>The draft genomic sequence of strain Chitinophaga oryziterrae JCM 16595.</title>
        <authorList>
            <person name="Zhang X."/>
        </authorList>
    </citation>
    <scope>NUCLEOTIDE SEQUENCE [LARGE SCALE GENOMIC DNA]</scope>
    <source>
        <strain evidence="4 5">JCM 16595</strain>
    </source>
</reference>
<dbReference type="PANTHER" id="PTHR36925">
    <property type="entry name" value="COBALT-PRECORRIN-6A REDUCTASE"/>
    <property type="match status" value="1"/>
</dbReference>
<evidence type="ECO:0000313" key="4">
    <source>
        <dbReference type="EMBL" id="MVT42961.1"/>
    </source>
</evidence>